<organism evidence="1 2">
    <name type="scientific">Plakobranchus ocellatus</name>
    <dbReference type="NCBI Taxonomy" id="259542"/>
    <lineage>
        <taxon>Eukaryota</taxon>
        <taxon>Metazoa</taxon>
        <taxon>Spiralia</taxon>
        <taxon>Lophotrochozoa</taxon>
        <taxon>Mollusca</taxon>
        <taxon>Gastropoda</taxon>
        <taxon>Heterobranchia</taxon>
        <taxon>Euthyneura</taxon>
        <taxon>Panpulmonata</taxon>
        <taxon>Sacoglossa</taxon>
        <taxon>Placobranchoidea</taxon>
        <taxon>Plakobranchidae</taxon>
        <taxon>Plakobranchus</taxon>
    </lineage>
</organism>
<dbReference type="PANTHER" id="PTHR47027">
    <property type="entry name" value="REVERSE TRANSCRIPTASE DOMAIN-CONTAINING PROTEIN"/>
    <property type="match status" value="1"/>
</dbReference>
<gene>
    <name evidence="1" type="ORF">PoB_000085000</name>
</gene>
<dbReference type="AlphaFoldDB" id="A0AAV3XU08"/>
<dbReference type="EMBL" id="BLXT01000089">
    <property type="protein sequence ID" value="GFN74344.1"/>
    <property type="molecule type" value="Genomic_DNA"/>
</dbReference>
<sequence length="150" mass="17228">MENLNNLRYADDIVLIAESGEQLQKLLDTVVLESGRMGLSLNVKEMECMVISKKSSNPKCNLDCKANLACFDRERVKYCCAYGLLSFLFCVIWIRTEKRTFLKVQCSVKLLEVKVQSDWLTKLNAHLRIRTFSAGFLQQTMSKRDSLCCE</sequence>
<reference evidence="1 2" key="1">
    <citation type="journal article" date="2021" name="Elife">
        <title>Chloroplast acquisition without the gene transfer in kleptoplastic sea slugs, Plakobranchus ocellatus.</title>
        <authorList>
            <person name="Maeda T."/>
            <person name="Takahashi S."/>
            <person name="Yoshida T."/>
            <person name="Shimamura S."/>
            <person name="Takaki Y."/>
            <person name="Nagai Y."/>
            <person name="Toyoda A."/>
            <person name="Suzuki Y."/>
            <person name="Arimoto A."/>
            <person name="Ishii H."/>
            <person name="Satoh N."/>
            <person name="Nishiyama T."/>
            <person name="Hasebe M."/>
            <person name="Maruyama T."/>
            <person name="Minagawa J."/>
            <person name="Obokata J."/>
            <person name="Shigenobu S."/>
        </authorList>
    </citation>
    <scope>NUCLEOTIDE SEQUENCE [LARGE SCALE GENOMIC DNA]</scope>
</reference>
<name>A0AAV3XU08_9GAST</name>
<proteinExistence type="predicted"/>
<accession>A0AAV3XU08</accession>
<keyword evidence="2" id="KW-1185">Reference proteome</keyword>
<comment type="caution">
    <text evidence="1">The sequence shown here is derived from an EMBL/GenBank/DDBJ whole genome shotgun (WGS) entry which is preliminary data.</text>
</comment>
<evidence type="ECO:0000313" key="1">
    <source>
        <dbReference type="EMBL" id="GFN74344.1"/>
    </source>
</evidence>
<evidence type="ECO:0000313" key="2">
    <source>
        <dbReference type="Proteomes" id="UP000735302"/>
    </source>
</evidence>
<dbReference type="PANTHER" id="PTHR47027:SF8">
    <property type="entry name" value="RIBONUCLEASE H"/>
    <property type="match status" value="1"/>
</dbReference>
<protein>
    <submittedName>
        <fullName evidence="1">Retrovirus-related pol polyprotein from type-1 retrotransposable element r2</fullName>
    </submittedName>
</protein>
<dbReference type="Proteomes" id="UP000735302">
    <property type="component" value="Unassembled WGS sequence"/>
</dbReference>